<dbReference type="SUPFAM" id="SSF75217">
    <property type="entry name" value="alpha/beta knot"/>
    <property type="match status" value="1"/>
</dbReference>
<evidence type="ECO:0000256" key="7">
    <source>
        <dbReference type="ARBA" id="ARBA00022490"/>
    </source>
</evidence>
<name>A0A6H2EJN2_9ACTO</name>
<gene>
    <name evidence="15 17" type="primary">trmD</name>
    <name evidence="17" type="ORF">HC352_02820</name>
</gene>
<protein>
    <recommendedName>
        <fullName evidence="6 15">tRNA (guanine-N(1)-)-methyltransferase</fullName>
        <ecNumber evidence="5 15">2.1.1.228</ecNumber>
    </recommendedName>
    <alternativeName>
        <fullName evidence="12 15">M1G-methyltransferase</fullName>
    </alternativeName>
    <alternativeName>
        <fullName evidence="13 15">tRNA [GM37] methyltransferase</fullName>
    </alternativeName>
</protein>
<evidence type="ECO:0000256" key="2">
    <source>
        <dbReference type="ARBA" id="ARBA00004496"/>
    </source>
</evidence>
<dbReference type="InterPro" id="IPR016181">
    <property type="entry name" value="Acyl_CoA_acyltransferase"/>
</dbReference>
<comment type="subcellular location">
    <subcellularLocation>
        <location evidence="2 15">Cytoplasm</location>
    </subcellularLocation>
</comment>
<feature type="domain" description="N-acetyltransferase" evidence="16">
    <location>
        <begin position="264"/>
        <end position="441"/>
    </location>
</feature>
<evidence type="ECO:0000256" key="11">
    <source>
        <dbReference type="ARBA" id="ARBA00022694"/>
    </source>
</evidence>
<evidence type="ECO:0000256" key="3">
    <source>
        <dbReference type="ARBA" id="ARBA00007630"/>
    </source>
</evidence>
<dbReference type="SUPFAM" id="SSF55729">
    <property type="entry name" value="Acyl-CoA N-acyltransferases (Nat)"/>
    <property type="match status" value="1"/>
</dbReference>
<dbReference type="Pfam" id="PF00583">
    <property type="entry name" value="Acetyltransf_1"/>
    <property type="match status" value="1"/>
</dbReference>
<dbReference type="InterPro" id="IPR023148">
    <property type="entry name" value="tRNA_m1G_MeTrfase_C_sf"/>
</dbReference>
<dbReference type="CDD" id="cd18080">
    <property type="entry name" value="TrmD-like"/>
    <property type="match status" value="1"/>
</dbReference>
<dbReference type="FunFam" id="3.40.1280.10:FF:000001">
    <property type="entry name" value="tRNA (guanine-N(1)-)-methyltransferase"/>
    <property type="match status" value="1"/>
</dbReference>
<evidence type="ECO:0000256" key="15">
    <source>
        <dbReference type="HAMAP-Rule" id="MF_00605"/>
    </source>
</evidence>
<evidence type="ECO:0000313" key="18">
    <source>
        <dbReference type="Proteomes" id="UP000502298"/>
    </source>
</evidence>
<evidence type="ECO:0000256" key="9">
    <source>
        <dbReference type="ARBA" id="ARBA00022679"/>
    </source>
</evidence>
<keyword evidence="18" id="KW-1185">Reference proteome</keyword>
<dbReference type="Gene3D" id="3.40.630.30">
    <property type="match status" value="1"/>
</dbReference>
<keyword evidence="10 15" id="KW-0949">S-adenosyl-L-methionine</keyword>
<dbReference type="PANTHER" id="PTHR46417:SF1">
    <property type="entry name" value="TRNA (GUANINE-N(1)-)-METHYLTRANSFERASE"/>
    <property type="match status" value="1"/>
</dbReference>
<dbReference type="GO" id="GO:0052906">
    <property type="term" value="F:tRNA (guanine(37)-N1)-methyltransferase activity"/>
    <property type="evidence" value="ECO:0007669"/>
    <property type="project" value="UniProtKB-UniRule"/>
</dbReference>
<reference evidence="17 18" key="1">
    <citation type="submission" date="2020-03" db="EMBL/GenBank/DDBJ databases">
        <title>Complete genome of Arcanobacterium buesumensis sp. nov. strain 2701.</title>
        <authorList>
            <person name="Borowiak M."/>
            <person name="Alssahen M."/>
            <person name="Laemmler C."/>
            <person name="Malorny B."/>
            <person name="Hassan A."/>
            <person name="Prenger-Berninghoff E."/>
            <person name="Ploetz M."/>
            <person name="Abdulmawjood A."/>
        </authorList>
    </citation>
    <scope>NUCLEOTIDE SEQUENCE [LARGE SCALE GENOMIC DNA]</scope>
    <source>
        <strain evidence="17 18">2701</strain>
    </source>
</reference>
<dbReference type="EC" id="2.1.1.228" evidence="5 15"/>
<dbReference type="InterPro" id="IPR002649">
    <property type="entry name" value="tRNA_m1G_MeTrfase_TrmD"/>
</dbReference>
<accession>A0A6H2EJN2</accession>
<dbReference type="Gene3D" id="1.10.1270.20">
    <property type="entry name" value="tRNA(m1g37)methyltransferase, domain 2"/>
    <property type="match status" value="1"/>
</dbReference>
<evidence type="ECO:0000259" key="16">
    <source>
        <dbReference type="PROSITE" id="PS51186"/>
    </source>
</evidence>
<dbReference type="Pfam" id="PF01746">
    <property type="entry name" value="tRNA_m1G_MT"/>
    <property type="match status" value="1"/>
</dbReference>
<dbReference type="PANTHER" id="PTHR46417">
    <property type="entry name" value="TRNA (GUANINE-N(1)-)-METHYLTRANSFERASE"/>
    <property type="match status" value="1"/>
</dbReference>
<dbReference type="InterPro" id="IPR000182">
    <property type="entry name" value="GNAT_dom"/>
</dbReference>
<sequence>MRIDIMTVFPEFFGVLDVSLVGKARRRGLIDIAVHDVRDWTTDIHRTVDDTPFGGGAGMVMKPDVWGHAIDDVRAQADISQTCVLAIPTPSGEPLTQARCYELAKADHLIIACGRYEGIDSRVAQYYASQPNVVVYEYSLGDYVLNGGEVAATALIEAVGRLVPGMVGNPESLVEESHGQAGLLEYPVYTRPANFRGMTVPEVLTSGNHQAVARWRRNQALERTVQRRPDMIARLTNLDKKDTAFLAQYGWIRPKKSDQPVRKVTVRRADNNDVNSLVSLAAQTFPDACPASLDQQAIAQHISENFTAEHISSWLTNSDYIVTVAQLAGELIGYSVVVTNPDLVSDSGAPDNANCAYLSKFYLSRPWRGSGLYELLMAATLQATQNNTVEHRLSHIWVGTHETNKRAINAYKKAGFIRFGRRTFRVGDVDNTDVTLVRELNLAE</sequence>
<dbReference type="NCBIfam" id="NF000648">
    <property type="entry name" value="PRK00026.1"/>
    <property type="match status" value="1"/>
</dbReference>
<keyword evidence="11 15" id="KW-0819">tRNA processing</keyword>
<dbReference type="GO" id="GO:0005829">
    <property type="term" value="C:cytosol"/>
    <property type="evidence" value="ECO:0007669"/>
    <property type="project" value="TreeGrafter"/>
</dbReference>
<proteinExistence type="inferred from homology"/>
<dbReference type="AlphaFoldDB" id="A0A6H2EJN2"/>
<dbReference type="Gene3D" id="3.40.1280.10">
    <property type="match status" value="1"/>
</dbReference>
<dbReference type="InterPro" id="IPR029028">
    <property type="entry name" value="Alpha/beta_knot_MTases"/>
</dbReference>
<dbReference type="InterPro" id="IPR016009">
    <property type="entry name" value="tRNA_MeTrfase_TRMD/TRM10"/>
</dbReference>
<dbReference type="NCBIfam" id="TIGR00088">
    <property type="entry name" value="trmD"/>
    <property type="match status" value="1"/>
</dbReference>
<feature type="binding site" evidence="15">
    <location>
        <position position="114"/>
    </location>
    <ligand>
        <name>S-adenosyl-L-methionine</name>
        <dbReference type="ChEBI" id="CHEBI:59789"/>
    </ligand>
</feature>
<dbReference type="KEGG" id="arca:HC352_02820"/>
<organism evidence="17 18">
    <name type="scientific">Arcanobacterium buesumense</name>
    <dbReference type="NCBI Taxonomy" id="2722751"/>
    <lineage>
        <taxon>Bacteria</taxon>
        <taxon>Bacillati</taxon>
        <taxon>Actinomycetota</taxon>
        <taxon>Actinomycetes</taxon>
        <taxon>Actinomycetales</taxon>
        <taxon>Actinomycetaceae</taxon>
        <taxon>Arcanobacterium</taxon>
    </lineage>
</organism>
<evidence type="ECO:0000256" key="12">
    <source>
        <dbReference type="ARBA" id="ARBA00029736"/>
    </source>
</evidence>
<evidence type="ECO:0000256" key="1">
    <source>
        <dbReference type="ARBA" id="ARBA00002634"/>
    </source>
</evidence>
<feature type="binding site" evidence="15">
    <location>
        <begin position="140"/>
        <end position="145"/>
    </location>
    <ligand>
        <name>S-adenosyl-L-methionine</name>
        <dbReference type="ChEBI" id="CHEBI:59789"/>
    </ligand>
</feature>
<comment type="function">
    <text evidence="1 15">Specifically methylates guanosine-37 in various tRNAs.</text>
</comment>
<dbReference type="RefSeq" id="WP_168917486.1">
    <property type="nucleotide sequence ID" value="NZ_CP050804.1"/>
</dbReference>
<dbReference type="EMBL" id="CP050804">
    <property type="protein sequence ID" value="QJC21546.1"/>
    <property type="molecule type" value="Genomic_DNA"/>
</dbReference>
<evidence type="ECO:0000256" key="13">
    <source>
        <dbReference type="ARBA" id="ARBA00033392"/>
    </source>
</evidence>
<keyword evidence="8 15" id="KW-0489">Methyltransferase</keyword>
<evidence type="ECO:0000256" key="14">
    <source>
        <dbReference type="ARBA" id="ARBA00047783"/>
    </source>
</evidence>
<evidence type="ECO:0000256" key="6">
    <source>
        <dbReference type="ARBA" id="ARBA00014679"/>
    </source>
</evidence>
<comment type="catalytic activity">
    <reaction evidence="14 15">
        <text>guanosine(37) in tRNA + S-adenosyl-L-methionine = N(1)-methylguanosine(37) in tRNA + S-adenosyl-L-homocysteine + H(+)</text>
        <dbReference type="Rhea" id="RHEA:36899"/>
        <dbReference type="Rhea" id="RHEA-COMP:10145"/>
        <dbReference type="Rhea" id="RHEA-COMP:10147"/>
        <dbReference type="ChEBI" id="CHEBI:15378"/>
        <dbReference type="ChEBI" id="CHEBI:57856"/>
        <dbReference type="ChEBI" id="CHEBI:59789"/>
        <dbReference type="ChEBI" id="CHEBI:73542"/>
        <dbReference type="ChEBI" id="CHEBI:74269"/>
        <dbReference type="EC" id="2.1.1.228"/>
    </reaction>
</comment>
<evidence type="ECO:0000256" key="4">
    <source>
        <dbReference type="ARBA" id="ARBA00011738"/>
    </source>
</evidence>
<evidence type="ECO:0000313" key="17">
    <source>
        <dbReference type="EMBL" id="QJC21546.1"/>
    </source>
</evidence>
<dbReference type="GO" id="GO:0016747">
    <property type="term" value="F:acyltransferase activity, transferring groups other than amino-acyl groups"/>
    <property type="evidence" value="ECO:0007669"/>
    <property type="project" value="InterPro"/>
</dbReference>
<dbReference type="PROSITE" id="PS51186">
    <property type="entry name" value="GNAT"/>
    <property type="match status" value="1"/>
</dbReference>
<dbReference type="HAMAP" id="MF_00605">
    <property type="entry name" value="TrmD"/>
    <property type="match status" value="1"/>
</dbReference>
<comment type="similarity">
    <text evidence="3 15">Belongs to the RNA methyltransferase TrmD family.</text>
</comment>
<evidence type="ECO:0000256" key="5">
    <source>
        <dbReference type="ARBA" id="ARBA00012807"/>
    </source>
</evidence>
<comment type="subunit">
    <text evidence="4 15">Homodimer.</text>
</comment>
<evidence type="ECO:0000256" key="8">
    <source>
        <dbReference type="ARBA" id="ARBA00022603"/>
    </source>
</evidence>
<evidence type="ECO:0000256" key="10">
    <source>
        <dbReference type="ARBA" id="ARBA00022691"/>
    </source>
</evidence>
<dbReference type="InterPro" id="IPR029026">
    <property type="entry name" value="tRNA_m1G_MTases_N"/>
</dbReference>
<keyword evidence="7 15" id="KW-0963">Cytoplasm</keyword>
<dbReference type="Proteomes" id="UP000502298">
    <property type="component" value="Chromosome"/>
</dbReference>
<keyword evidence="9 15" id="KW-0808">Transferase</keyword>
<dbReference type="GO" id="GO:0002939">
    <property type="term" value="P:tRNA N1-guanine methylation"/>
    <property type="evidence" value="ECO:0007669"/>
    <property type="project" value="TreeGrafter"/>
</dbReference>